<evidence type="ECO:0000256" key="1">
    <source>
        <dbReference type="SAM" id="Phobius"/>
    </source>
</evidence>
<organism evidence="2 3">
    <name type="scientific">miscellaneous Crenarchaeota group-15 archaeon DG-45</name>
    <dbReference type="NCBI Taxonomy" id="1685127"/>
    <lineage>
        <taxon>Archaea</taxon>
        <taxon>Candidatus Bathyarchaeota</taxon>
        <taxon>MCG-15</taxon>
    </lineage>
</organism>
<reference evidence="2 3" key="1">
    <citation type="submission" date="2015-06" db="EMBL/GenBank/DDBJ databases">
        <title>New insights into the roles of widespread benthic archaea in carbon and nitrogen cycling.</title>
        <authorList>
            <person name="Lazar C.S."/>
            <person name="Baker B.J."/>
            <person name="Seitz K.W."/>
            <person name="Hyde A.S."/>
            <person name="Dick G.J."/>
            <person name="Hinrichs K.-U."/>
            <person name="Teske A.P."/>
        </authorList>
    </citation>
    <scope>NUCLEOTIDE SEQUENCE [LARGE SCALE GENOMIC DNA]</scope>
    <source>
        <strain evidence="2">DG-45</strain>
    </source>
</reference>
<protein>
    <submittedName>
        <fullName evidence="2">Uncharacterized protein</fullName>
    </submittedName>
</protein>
<gene>
    <name evidence="2" type="ORF">AC482_04905</name>
</gene>
<dbReference type="Proteomes" id="UP000037210">
    <property type="component" value="Unassembled WGS sequence"/>
</dbReference>
<sequence length="148" mass="16685">MRKRLRLSLILLSILVMSMIISQNITCLGQPDRSRPRPFDWDIDPEEVERLRVLIPRLLTVKAIINTLSSMLILGIVIIHINILRRTGTKFSLGLVIFSTALLLYTLAANPLIHRLVGFSRIGFGPMLLIPDVFALIASAVLLYLSRK</sequence>
<name>A0A0M0BNZ3_9ARCH</name>
<evidence type="ECO:0000313" key="2">
    <source>
        <dbReference type="EMBL" id="KON30060.1"/>
    </source>
</evidence>
<keyword evidence="1" id="KW-1133">Transmembrane helix</keyword>
<keyword evidence="1" id="KW-0472">Membrane</keyword>
<feature type="transmembrane region" description="Helical" evidence="1">
    <location>
        <begin position="91"/>
        <end position="113"/>
    </location>
</feature>
<comment type="caution">
    <text evidence="2">The sequence shown here is derived from an EMBL/GenBank/DDBJ whole genome shotgun (WGS) entry which is preliminary data.</text>
</comment>
<feature type="transmembrane region" description="Helical" evidence="1">
    <location>
        <begin position="125"/>
        <end position="145"/>
    </location>
</feature>
<dbReference type="InterPro" id="IPR058349">
    <property type="entry name" value="DUF8036"/>
</dbReference>
<evidence type="ECO:0000313" key="3">
    <source>
        <dbReference type="Proteomes" id="UP000037210"/>
    </source>
</evidence>
<keyword evidence="1" id="KW-0812">Transmembrane</keyword>
<accession>A0A0M0BNZ3</accession>
<dbReference type="EMBL" id="LFWZ01000043">
    <property type="protein sequence ID" value="KON30060.1"/>
    <property type="molecule type" value="Genomic_DNA"/>
</dbReference>
<dbReference type="Pfam" id="PF26119">
    <property type="entry name" value="DUF8036"/>
    <property type="match status" value="1"/>
</dbReference>
<dbReference type="AlphaFoldDB" id="A0A0M0BNZ3"/>
<feature type="transmembrane region" description="Helical" evidence="1">
    <location>
        <begin position="53"/>
        <end position="79"/>
    </location>
</feature>
<proteinExistence type="predicted"/>